<accession>A0A0K2UJL3</accession>
<sequence>DHRRSLQRLEKPIKCLSQNIQPESNKYETRLDLIIKNYSSSVTCPTILLKKISLTLCPFCE</sequence>
<reference evidence="1" key="1">
    <citation type="submission" date="2014-05" db="EMBL/GenBank/DDBJ databases">
        <authorList>
            <person name="Chronopoulou M."/>
        </authorList>
    </citation>
    <scope>NUCLEOTIDE SEQUENCE</scope>
    <source>
        <tissue evidence="1">Whole organism</tissue>
    </source>
</reference>
<protein>
    <submittedName>
        <fullName evidence="1">Uncharacterized protein</fullName>
    </submittedName>
</protein>
<organism evidence="1">
    <name type="scientific">Lepeophtheirus salmonis</name>
    <name type="common">Salmon louse</name>
    <name type="synonym">Caligus salmonis</name>
    <dbReference type="NCBI Taxonomy" id="72036"/>
    <lineage>
        <taxon>Eukaryota</taxon>
        <taxon>Metazoa</taxon>
        <taxon>Ecdysozoa</taxon>
        <taxon>Arthropoda</taxon>
        <taxon>Crustacea</taxon>
        <taxon>Multicrustacea</taxon>
        <taxon>Hexanauplia</taxon>
        <taxon>Copepoda</taxon>
        <taxon>Siphonostomatoida</taxon>
        <taxon>Caligidae</taxon>
        <taxon>Lepeophtheirus</taxon>
    </lineage>
</organism>
<dbReference type="EMBL" id="HACA01020480">
    <property type="protein sequence ID" value="CDW37841.1"/>
    <property type="molecule type" value="Transcribed_RNA"/>
</dbReference>
<evidence type="ECO:0000313" key="1">
    <source>
        <dbReference type="EMBL" id="CDW37841.1"/>
    </source>
</evidence>
<name>A0A0K2UJL3_LEPSM</name>
<dbReference type="AlphaFoldDB" id="A0A0K2UJL3"/>
<feature type="non-terminal residue" evidence="1">
    <location>
        <position position="1"/>
    </location>
</feature>
<proteinExistence type="predicted"/>